<protein>
    <recommendedName>
        <fullName evidence="4">Major facilitator superfamily (MFS) profile domain-containing protein</fullName>
    </recommendedName>
</protein>
<evidence type="ECO:0000313" key="3">
    <source>
        <dbReference type="Proteomes" id="UP000234498"/>
    </source>
</evidence>
<evidence type="ECO:0000313" key="2">
    <source>
        <dbReference type="EMBL" id="SMY01397.1"/>
    </source>
</evidence>
<dbReference type="SUPFAM" id="SSF103473">
    <property type="entry name" value="MFS general substrate transporter"/>
    <property type="match status" value="1"/>
</dbReference>
<dbReference type="InterPro" id="IPR036259">
    <property type="entry name" value="MFS_trans_sf"/>
</dbReference>
<reference evidence="2 3" key="1">
    <citation type="submission" date="2017-03" db="EMBL/GenBank/DDBJ databases">
        <authorList>
            <person name="Afonso C.L."/>
            <person name="Miller P.J."/>
            <person name="Scott M.A."/>
            <person name="Spackman E."/>
            <person name="Goraichik I."/>
            <person name="Dimitrov K.M."/>
            <person name="Suarez D.L."/>
            <person name="Swayne D.E."/>
        </authorList>
    </citation>
    <scope>NUCLEOTIDE SEQUENCE [LARGE SCALE GENOMIC DNA]</scope>
    <source>
        <strain evidence="2 3">Mu101</strain>
    </source>
</reference>
<dbReference type="Proteomes" id="UP000234498">
    <property type="component" value="Unassembled WGS sequence"/>
</dbReference>
<feature type="transmembrane region" description="Helical" evidence="1">
    <location>
        <begin position="111"/>
        <end position="130"/>
    </location>
</feature>
<keyword evidence="1" id="KW-1133">Transmembrane helix</keyword>
<keyword evidence="1" id="KW-0812">Transmembrane</keyword>
<dbReference type="Gene3D" id="1.20.1250.20">
    <property type="entry name" value="MFS general substrate transporter like domains"/>
    <property type="match status" value="1"/>
</dbReference>
<dbReference type="EMBL" id="FXZA01000058">
    <property type="protein sequence ID" value="SMY01397.1"/>
    <property type="molecule type" value="Genomic_DNA"/>
</dbReference>
<proteinExistence type="predicted"/>
<feature type="transmembrane region" description="Helical" evidence="1">
    <location>
        <begin position="85"/>
        <end position="105"/>
    </location>
</feature>
<feature type="transmembrane region" description="Helical" evidence="1">
    <location>
        <begin position="41"/>
        <end position="64"/>
    </location>
</feature>
<evidence type="ECO:0000256" key="1">
    <source>
        <dbReference type="SAM" id="Phobius"/>
    </source>
</evidence>
<keyword evidence="1" id="KW-0472">Membrane</keyword>
<evidence type="ECO:0008006" key="4">
    <source>
        <dbReference type="Google" id="ProtNLM"/>
    </source>
</evidence>
<gene>
    <name evidence="2" type="ORF">BLIN101_03510</name>
</gene>
<name>A0A2H1KNT0_BRELN</name>
<organism evidence="2 3">
    <name type="scientific">Brevibacterium linens</name>
    <dbReference type="NCBI Taxonomy" id="1703"/>
    <lineage>
        <taxon>Bacteria</taxon>
        <taxon>Bacillati</taxon>
        <taxon>Actinomycetota</taxon>
        <taxon>Actinomycetes</taxon>
        <taxon>Micrococcales</taxon>
        <taxon>Brevibacteriaceae</taxon>
        <taxon>Brevibacterium</taxon>
    </lineage>
</organism>
<dbReference type="AlphaFoldDB" id="A0A2H1KNT0"/>
<sequence length="143" mass="15230">MEETGERPGHYFLPSHSNPSEPLAIKRIGGSRLTPIIPLPAFAVVCIVEFLIGFIIVTYGISTSGIVARVTPNSMLGRVTSAQRFVIYGSVPLGALAGGALATWIGNGNALFFAVACIFLGVVSLFLSPLRSQRTLPSEWEVL</sequence>
<accession>A0A2H1KNT0</accession>